<keyword evidence="2" id="KW-1185">Reference proteome</keyword>
<gene>
    <name evidence="1" type="ORF">NC661_13475</name>
</gene>
<dbReference type="RefSeq" id="WP_259869422.1">
    <property type="nucleotide sequence ID" value="NZ_JAMQJZ010000010.1"/>
</dbReference>
<organism evidence="1 2">
    <name type="scientific">Aquibacillus koreensis</name>
    <dbReference type="NCBI Taxonomy" id="279446"/>
    <lineage>
        <taxon>Bacteria</taxon>
        <taxon>Bacillati</taxon>
        <taxon>Bacillota</taxon>
        <taxon>Bacilli</taxon>
        <taxon>Bacillales</taxon>
        <taxon>Bacillaceae</taxon>
        <taxon>Aquibacillus</taxon>
    </lineage>
</organism>
<reference evidence="1" key="1">
    <citation type="submission" date="2022-06" db="EMBL/GenBank/DDBJ databases">
        <title>Aquibacillus sp. a new bacterium isolated from soil saline samples.</title>
        <authorList>
            <person name="Galisteo C."/>
            <person name="De La Haba R."/>
            <person name="Sanchez-Porro C."/>
            <person name="Ventosa A."/>
        </authorList>
    </citation>
    <scope>NUCLEOTIDE SEQUENCE</scope>
    <source>
        <strain evidence="1">JCM 12387</strain>
    </source>
</reference>
<evidence type="ECO:0000313" key="1">
    <source>
        <dbReference type="EMBL" id="MDC3421381.1"/>
    </source>
</evidence>
<dbReference type="EMBL" id="JAMQJZ010000010">
    <property type="protein sequence ID" value="MDC3421381.1"/>
    <property type="molecule type" value="Genomic_DNA"/>
</dbReference>
<dbReference type="Proteomes" id="UP001145072">
    <property type="component" value="Unassembled WGS sequence"/>
</dbReference>
<protein>
    <submittedName>
        <fullName evidence="1">Uncharacterized protein</fullName>
    </submittedName>
</protein>
<proteinExistence type="predicted"/>
<sequence>MDYLIATFKHYIEHKKVHILFNNKMGQANEKQVQAAFGMMANLALQESGIVISPEVDTGRGTVDF</sequence>
<accession>A0A9X3WPU6</accession>
<dbReference type="AlphaFoldDB" id="A0A9X3WPU6"/>
<comment type="caution">
    <text evidence="1">The sequence shown here is derived from an EMBL/GenBank/DDBJ whole genome shotgun (WGS) entry which is preliminary data.</text>
</comment>
<evidence type="ECO:0000313" key="2">
    <source>
        <dbReference type="Proteomes" id="UP001145072"/>
    </source>
</evidence>
<name>A0A9X3WPU6_9BACI</name>